<evidence type="ECO:0000256" key="2">
    <source>
        <dbReference type="ARBA" id="ARBA00023295"/>
    </source>
</evidence>
<dbReference type="SUPFAM" id="SSF51011">
    <property type="entry name" value="Glycosyl hydrolase domain"/>
    <property type="match status" value="1"/>
</dbReference>
<name>A0ABV9Q601_9BACL</name>
<dbReference type="InterPro" id="IPR013739">
    <property type="entry name" value="Beta_galactosidase_C"/>
</dbReference>
<evidence type="ECO:0000313" key="4">
    <source>
        <dbReference type="EMBL" id="MFC4769303.1"/>
    </source>
</evidence>
<dbReference type="Pfam" id="PF08533">
    <property type="entry name" value="Glyco_hydro_42C"/>
    <property type="match status" value="1"/>
</dbReference>
<dbReference type="InterPro" id="IPR017853">
    <property type="entry name" value="GH"/>
</dbReference>
<gene>
    <name evidence="4" type="ORF">ACFO8Q_18395</name>
</gene>
<dbReference type="Proteomes" id="UP001596002">
    <property type="component" value="Unassembled WGS sequence"/>
</dbReference>
<dbReference type="Gene3D" id="3.20.20.80">
    <property type="entry name" value="Glycosidases"/>
    <property type="match status" value="1"/>
</dbReference>
<dbReference type="Gene3D" id="2.60.40.10">
    <property type="entry name" value="Immunoglobulins"/>
    <property type="match status" value="1"/>
</dbReference>
<dbReference type="SUPFAM" id="SSF51445">
    <property type="entry name" value="(Trans)glycosidases"/>
    <property type="match status" value="1"/>
</dbReference>
<dbReference type="PANTHER" id="PTHR10357:SF210">
    <property type="entry name" value="MALTODEXTRIN GLUCOSIDASE"/>
    <property type="match status" value="1"/>
</dbReference>
<dbReference type="CDD" id="cd11338">
    <property type="entry name" value="AmyAc_CMD"/>
    <property type="match status" value="1"/>
</dbReference>
<protein>
    <submittedName>
        <fullName evidence="4">Glycoside hydrolase family 13 protein</fullName>
    </submittedName>
</protein>
<accession>A0ABV9Q601</accession>
<evidence type="ECO:0000259" key="3">
    <source>
        <dbReference type="SMART" id="SM00642"/>
    </source>
</evidence>
<dbReference type="GO" id="GO:0016787">
    <property type="term" value="F:hydrolase activity"/>
    <property type="evidence" value="ECO:0007669"/>
    <property type="project" value="UniProtKB-KW"/>
</dbReference>
<keyword evidence="5" id="KW-1185">Reference proteome</keyword>
<dbReference type="PANTHER" id="PTHR10357">
    <property type="entry name" value="ALPHA-AMYLASE FAMILY MEMBER"/>
    <property type="match status" value="1"/>
</dbReference>
<dbReference type="Gene3D" id="3.90.400.10">
    <property type="entry name" value="Oligo-1,6-glucosidase, Domain 2"/>
    <property type="match status" value="1"/>
</dbReference>
<proteinExistence type="predicted"/>
<comment type="caution">
    <text evidence="4">The sequence shown here is derived from an EMBL/GenBank/DDBJ whole genome shotgun (WGS) entry which is preliminary data.</text>
</comment>
<sequence>MIQEAIFHVPYGAYAYSLSPHHARITLRAKRGDLKACYLVHSDRYEVPDIYETVRLSFSGSDELFDYFQATIESKTRRIRYRFLLDDGVKRLWYGEQGFASDLESSGCFQLAYLCTRDLYSVPEWVNDTVVYQIFPDRFWNGDPANDPEDVCEWGELPTAATFFGGDLQGIIDRLPYLEKLGVNLIYMTPIFLSPSTHKYDTTDYFSMDPMFGDMDTIKSLVKEAHARGIRVMLDAVFNHCGADFAPFRDVVEKGAKSRYVDWFHLREVPVDMKKINYETFANGVATMPKLRTENPEVKKYLLQVAEFWVKEVGIDGWRLDVANEVDHAFWREFREVVRAANPEALIIGEVWHDSSPWLQGDQFDGVMNYLFREAVVEFFAKRTIDAEAFDSRLTKTRMMYKEQANRAMFNLLGSHDTARFLTVCGEQEERMRLAVTFQMTYVGMPEIYYGDEVGMTGETDPDCRRTMIWDEEKQNKDMLKLHQDLIAIRKQHSALQTGSYRTVIKDPLTNLYGFVRENGQESIFVVLNNSPRSQKAAIPGGASGTDLLTGKKHSGELVLKPYGAKILLLQ</sequence>
<dbReference type="InterPro" id="IPR006047">
    <property type="entry name" value="GH13_cat_dom"/>
</dbReference>
<feature type="domain" description="Glycosyl hydrolase family 13 catalytic" evidence="3">
    <location>
        <begin position="133"/>
        <end position="490"/>
    </location>
</feature>
<dbReference type="Pfam" id="PF00128">
    <property type="entry name" value="Alpha-amylase"/>
    <property type="match status" value="1"/>
</dbReference>
<dbReference type="Pfam" id="PF02903">
    <property type="entry name" value="Alpha-amylase_N"/>
    <property type="match status" value="1"/>
</dbReference>
<keyword evidence="2" id="KW-0326">Glycosidase</keyword>
<evidence type="ECO:0000256" key="1">
    <source>
        <dbReference type="ARBA" id="ARBA00022801"/>
    </source>
</evidence>
<dbReference type="InterPro" id="IPR013783">
    <property type="entry name" value="Ig-like_fold"/>
</dbReference>
<dbReference type="SMART" id="SM00642">
    <property type="entry name" value="Aamy"/>
    <property type="match status" value="1"/>
</dbReference>
<keyword evidence="1 4" id="KW-0378">Hydrolase</keyword>
<dbReference type="InterPro" id="IPR004185">
    <property type="entry name" value="Glyco_hydro_13_lg-like_dom"/>
</dbReference>
<organism evidence="4 5">
    <name type="scientific">Effusibacillus consociatus</name>
    <dbReference type="NCBI Taxonomy" id="1117041"/>
    <lineage>
        <taxon>Bacteria</taxon>
        <taxon>Bacillati</taxon>
        <taxon>Bacillota</taxon>
        <taxon>Bacilli</taxon>
        <taxon>Bacillales</taxon>
        <taxon>Alicyclobacillaceae</taxon>
        <taxon>Effusibacillus</taxon>
    </lineage>
</organism>
<evidence type="ECO:0000313" key="5">
    <source>
        <dbReference type="Proteomes" id="UP001596002"/>
    </source>
</evidence>
<dbReference type="RefSeq" id="WP_380027666.1">
    <property type="nucleotide sequence ID" value="NZ_JBHSHC010000125.1"/>
</dbReference>
<dbReference type="EMBL" id="JBHSHC010000125">
    <property type="protein sequence ID" value="MFC4769303.1"/>
    <property type="molecule type" value="Genomic_DNA"/>
</dbReference>
<dbReference type="InterPro" id="IPR013780">
    <property type="entry name" value="Glyco_hydro_b"/>
</dbReference>
<dbReference type="InterPro" id="IPR045857">
    <property type="entry name" value="O16G_dom_2"/>
</dbReference>
<dbReference type="Gene3D" id="2.60.40.1180">
    <property type="entry name" value="Golgi alpha-mannosidase II"/>
    <property type="match status" value="1"/>
</dbReference>
<reference evidence="5" key="1">
    <citation type="journal article" date="2019" name="Int. J. Syst. Evol. Microbiol.">
        <title>The Global Catalogue of Microorganisms (GCM) 10K type strain sequencing project: providing services to taxonomists for standard genome sequencing and annotation.</title>
        <authorList>
            <consortium name="The Broad Institute Genomics Platform"/>
            <consortium name="The Broad Institute Genome Sequencing Center for Infectious Disease"/>
            <person name="Wu L."/>
            <person name="Ma J."/>
        </authorList>
    </citation>
    <scope>NUCLEOTIDE SEQUENCE [LARGE SCALE GENOMIC DNA]</scope>
    <source>
        <strain evidence="5">WYCCWR 12678</strain>
    </source>
</reference>
<dbReference type="CDD" id="cd02857">
    <property type="entry name" value="E_set_CDase_PDE_N"/>
    <property type="match status" value="1"/>
</dbReference>